<keyword evidence="2" id="KW-1185">Reference proteome</keyword>
<protein>
    <submittedName>
        <fullName evidence="1">Uncharacterized protein</fullName>
    </submittedName>
</protein>
<dbReference type="AlphaFoldDB" id="A0A197JEI6"/>
<accession>A0A197JEI6</accession>
<evidence type="ECO:0000313" key="1">
    <source>
        <dbReference type="EMBL" id="OAQ22906.1"/>
    </source>
</evidence>
<evidence type="ECO:0000313" key="2">
    <source>
        <dbReference type="Proteomes" id="UP000078512"/>
    </source>
</evidence>
<gene>
    <name evidence="1" type="ORF">K457DRAFT_130963</name>
</gene>
<name>A0A197JEI6_9FUNG</name>
<proteinExistence type="predicted"/>
<dbReference type="Proteomes" id="UP000078512">
    <property type="component" value="Unassembled WGS sequence"/>
</dbReference>
<organism evidence="1 2">
    <name type="scientific">Linnemannia elongata AG-77</name>
    <dbReference type="NCBI Taxonomy" id="1314771"/>
    <lineage>
        <taxon>Eukaryota</taxon>
        <taxon>Fungi</taxon>
        <taxon>Fungi incertae sedis</taxon>
        <taxon>Mucoromycota</taxon>
        <taxon>Mortierellomycotina</taxon>
        <taxon>Mortierellomycetes</taxon>
        <taxon>Mortierellales</taxon>
        <taxon>Mortierellaceae</taxon>
        <taxon>Linnemannia</taxon>
    </lineage>
</organism>
<dbReference type="EMBL" id="KV442137">
    <property type="protein sequence ID" value="OAQ22906.1"/>
    <property type="molecule type" value="Genomic_DNA"/>
</dbReference>
<dbReference type="OrthoDB" id="4485030at2759"/>
<sequence>MTVVFSSLPPVMPLCVPVAYPTTVATTIIPTEDKTAGNRVRHGLVRAQKQNNMPFIYSKPWRVQFFKHIKCPEDVFIPTEDCDAWRLCPEHRWVYNKLTIALAQDLKAAPHCVLPPKALYPVFSKPLMNLKGMGAGSRVIPDEATFLKSLQPGHFWCNLLKGRHVSTDAAFVNGEMVWSRHTTGVPIGDGMFDYWHLHKEAMPEIEDWCGSWARKHLTGYTGMANFETIGGKIIEMHLRFTPQWADLYGDKWLNAVVRLYVDKVWEFDDSGRIDQYSVILWGSQQRSYCLPPAVEISRAAAVPGVSSIQVPFHENTDSTTASNPPGGFRLAIVNSSDLEAGRKAIKILREAIKEVDTKTHVNGVTGRAACRCHK</sequence>
<reference evidence="1 2" key="1">
    <citation type="submission" date="2016-05" db="EMBL/GenBank/DDBJ databases">
        <title>Genome sequencing reveals origins of a unique bacterial endosymbiosis in the earliest lineages of terrestrial Fungi.</title>
        <authorList>
            <consortium name="DOE Joint Genome Institute"/>
            <person name="Uehling J."/>
            <person name="Gryganskyi A."/>
            <person name="Hameed K."/>
            <person name="Tschaplinski T."/>
            <person name="Misztal P."/>
            <person name="Wu S."/>
            <person name="Desiro A."/>
            <person name="Vande Pol N."/>
            <person name="Du Z.-Y."/>
            <person name="Zienkiewicz A."/>
            <person name="Zienkiewicz K."/>
            <person name="Morin E."/>
            <person name="Tisserant E."/>
            <person name="Splivallo R."/>
            <person name="Hainaut M."/>
            <person name="Henrissat B."/>
            <person name="Ohm R."/>
            <person name="Kuo A."/>
            <person name="Yan J."/>
            <person name="Lipzen A."/>
            <person name="Nolan M."/>
            <person name="Labutti K."/>
            <person name="Barry K."/>
            <person name="Goldstein A."/>
            <person name="Labbe J."/>
            <person name="Schadt C."/>
            <person name="Tuskan G."/>
            <person name="Grigoriev I."/>
            <person name="Martin F."/>
            <person name="Vilgalys R."/>
            <person name="Bonito G."/>
        </authorList>
    </citation>
    <scope>NUCLEOTIDE SEQUENCE [LARGE SCALE GENOMIC DNA]</scope>
    <source>
        <strain evidence="1 2">AG-77</strain>
    </source>
</reference>